<dbReference type="PANTHER" id="PTHR43669">
    <property type="entry name" value="5-KETO-D-GLUCONATE 5-REDUCTASE"/>
    <property type="match status" value="1"/>
</dbReference>
<comment type="similarity">
    <text evidence="1">Belongs to the short-chain dehydrogenases/reductases (SDR) family.</text>
</comment>
<dbReference type="Pfam" id="PF00106">
    <property type="entry name" value="adh_short"/>
    <property type="match status" value="1"/>
</dbReference>
<dbReference type="VEuPathDB" id="FungiDB:Z518_04316"/>
<dbReference type="EMBL" id="KN847477">
    <property type="protein sequence ID" value="KIX06340.1"/>
    <property type="molecule type" value="Genomic_DNA"/>
</dbReference>
<keyword evidence="4" id="KW-1185">Reference proteome</keyword>
<dbReference type="AlphaFoldDB" id="A0A0D2JB55"/>
<evidence type="ECO:0000256" key="2">
    <source>
        <dbReference type="ARBA" id="ARBA00023002"/>
    </source>
</evidence>
<dbReference type="STRING" id="1442369.A0A0D2JB55"/>
<dbReference type="GO" id="GO:0016491">
    <property type="term" value="F:oxidoreductase activity"/>
    <property type="evidence" value="ECO:0007669"/>
    <property type="project" value="UniProtKB-KW"/>
</dbReference>
<proteinExistence type="inferred from homology"/>
<gene>
    <name evidence="3" type="ORF">Z518_04316</name>
</gene>
<dbReference type="HOGENOM" id="CLU_078552_0_0_1"/>
<evidence type="ECO:0000256" key="1">
    <source>
        <dbReference type="ARBA" id="ARBA00006484"/>
    </source>
</evidence>
<dbReference type="GeneID" id="25292387"/>
<dbReference type="RefSeq" id="XP_013273476.1">
    <property type="nucleotide sequence ID" value="XM_013418022.1"/>
</dbReference>
<dbReference type="PANTHER" id="PTHR43669:SF3">
    <property type="entry name" value="ALCOHOL DEHYDROGENASE, PUTATIVE (AFU_ORTHOLOGUE AFUA_3G03445)-RELATED"/>
    <property type="match status" value="1"/>
</dbReference>
<dbReference type="Proteomes" id="UP000053617">
    <property type="component" value="Unassembled WGS sequence"/>
</dbReference>
<reference evidence="3 4" key="1">
    <citation type="submission" date="2015-01" db="EMBL/GenBank/DDBJ databases">
        <title>The Genome Sequence of Rhinocladiella mackenzie CBS 650.93.</title>
        <authorList>
            <consortium name="The Broad Institute Genomics Platform"/>
            <person name="Cuomo C."/>
            <person name="de Hoog S."/>
            <person name="Gorbushina A."/>
            <person name="Stielow B."/>
            <person name="Teixiera M."/>
            <person name="Abouelleil A."/>
            <person name="Chapman S.B."/>
            <person name="Priest M."/>
            <person name="Young S.K."/>
            <person name="Wortman J."/>
            <person name="Nusbaum C."/>
            <person name="Birren B."/>
        </authorList>
    </citation>
    <scope>NUCLEOTIDE SEQUENCE [LARGE SCALE GENOMIC DNA]</scope>
    <source>
        <strain evidence="3 4">CBS 650.93</strain>
    </source>
</reference>
<dbReference type="Gene3D" id="3.40.50.720">
    <property type="entry name" value="NAD(P)-binding Rossmann-like Domain"/>
    <property type="match status" value="1"/>
</dbReference>
<keyword evidence="2" id="KW-0560">Oxidoreductase</keyword>
<dbReference type="SUPFAM" id="SSF51735">
    <property type="entry name" value="NAD(P)-binding Rossmann-fold domains"/>
    <property type="match status" value="1"/>
</dbReference>
<accession>A0A0D2JB55</accession>
<dbReference type="OrthoDB" id="10254221at2759"/>
<sequence length="249" mass="27043">METVLVVGATGNVGVSVIIAALRSKRNVLAVVRNQLSADKIYQHTGMKDGITVVEADVTSEHGVQEVVDRVKAGQLPAFQHVYSTVGIYNPKTPMQNIDPSYFRQTMNINLEANFFAYRATIPYLIEQGNPHATWTLITGGAGEAGSAGVTAISQGALFSMANAACLENATTNIRFNEVYLCYRVDFDTVCERLGGNRIKSSDFARVYEGILANKDISGCRVSVYGPQDLDNLKYEKKPVGLASLRARA</sequence>
<dbReference type="InterPro" id="IPR036291">
    <property type="entry name" value="NAD(P)-bd_dom_sf"/>
</dbReference>
<organism evidence="3 4">
    <name type="scientific">Rhinocladiella mackenziei CBS 650.93</name>
    <dbReference type="NCBI Taxonomy" id="1442369"/>
    <lineage>
        <taxon>Eukaryota</taxon>
        <taxon>Fungi</taxon>
        <taxon>Dikarya</taxon>
        <taxon>Ascomycota</taxon>
        <taxon>Pezizomycotina</taxon>
        <taxon>Eurotiomycetes</taxon>
        <taxon>Chaetothyriomycetidae</taxon>
        <taxon>Chaetothyriales</taxon>
        <taxon>Herpotrichiellaceae</taxon>
        <taxon>Rhinocladiella</taxon>
    </lineage>
</organism>
<evidence type="ECO:0000313" key="4">
    <source>
        <dbReference type="Proteomes" id="UP000053617"/>
    </source>
</evidence>
<evidence type="ECO:0000313" key="3">
    <source>
        <dbReference type="EMBL" id="KIX06340.1"/>
    </source>
</evidence>
<protein>
    <submittedName>
        <fullName evidence="3">Uncharacterized protein</fullName>
    </submittedName>
</protein>
<name>A0A0D2JB55_9EURO</name>
<dbReference type="InterPro" id="IPR002347">
    <property type="entry name" value="SDR_fam"/>
</dbReference>